<proteinExistence type="predicted"/>
<dbReference type="Proteomes" id="UP001231649">
    <property type="component" value="Chromosome 14"/>
</dbReference>
<accession>A0ACC2QRE9</accession>
<gene>
    <name evidence="1" type="ORF">PYW08_003413</name>
</gene>
<evidence type="ECO:0000313" key="2">
    <source>
        <dbReference type="Proteomes" id="UP001231649"/>
    </source>
</evidence>
<reference evidence="1" key="1">
    <citation type="submission" date="2023-03" db="EMBL/GenBank/DDBJ databases">
        <title>Chromosome-level genomes of two armyworms, Mythimna separata and Mythimna loreyi, provide insights into the biosynthesis and reception of sex pheromones.</title>
        <authorList>
            <person name="Zhao H."/>
        </authorList>
    </citation>
    <scope>NUCLEOTIDE SEQUENCE</scope>
    <source>
        <strain evidence="1">BeijingLab</strain>
    </source>
</reference>
<protein>
    <submittedName>
        <fullName evidence="1">Uncharacterized protein</fullName>
    </submittedName>
</protein>
<sequence length="333" mass="37492">MIVRQSFSFIKKIINSYLIMDWIHCNNCFTQLEPGTTLHLTSCGHMFCNNCLEKGGKDSTCLICRAPCSIMKLVPDMKQEIQDYFTDPEELIKKSCEVLQFQRQHRRRLLSYLLQSTKKFYTARTELKRMTELCQKQHNQLKEYHRTIRSLEAQLANQSKQISPFNIPISPGSNISPSFVQTTPTYKRNAKSTPFAVQQYQSNLVTPTRISKQRSANMSAHSQRSNTSNKISSTVFTPPTPESAGSFSGGSESGYMSNSPLLSQDIYCNGYGKCPFNKRTKIMSRGAAESRQSRGGDATLRHSAPAPRLCPSAALLAPQLCRDFGSVRCPIVF</sequence>
<name>A0ACC2QRE9_9NEOP</name>
<organism evidence="1 2">
    <name type="scientific">Mythimna loreyi</name>
    <dbReference type="NCBI Taxonomy" id="667449"/>
    <lineage>
        <taxon>Eukaryota</taxon>
        <taxon>Metazoa</taxon>
        <taxon>Ecdysozoa</taxon>
        <taxon>Arthropoda</taxon>
        <taxon>Hexapoda</taxon>
        <taxon>Insecta</taxon>
        <taxon>Pterygota</taxon>
        <taxon>Neoptera</taxon>
        <taxon>Endopterygota</taxon>
        <taxon>Lepidoptera</taxon>
        <taxon>Glossata</taxon>
        <taxon>Ditrysia</taxon>
        <taxon>Noctuoidea</taxon>
        <taxon>Noctuidae</taxon>
        <taxon>Noctuinae</taxon>
        <taxon>Hadenini</taxon>
        <taxon>Mythimna</taxon>
    </lineage>
</organism>
<evidence type="ECO:0000313" key="1">
    <source>
        <dbReference type="EMBL" id="KAJ8723501.1"/>
    </source>
</evidence>
<keyword evidence="2" id="KW-1185">Reference proteome</keyword>
<comment type="caution">
    <text evidence="1">The sequence shown here is derived from an EMBL/GenBank/DDBJ whole genome shotgun (WGS) entry which is preliminary data.</text>
</comment>
<dbReference type="EMBL" id="CM056790">
    <property type="protein sequence ID" value="KAJ8723501.1"/>
    <property type="molecule type" value="Genomic_DNA"/>
</dbReference>